<sequence length="282" mass="30858">MAIPVPVPQLDHAVINVADRLDDASALYRRLGFQLTPRGHHSLGSSNHLAVLGDNYLELLGYEAGRAHRRQDIWHAPAGLSGLVWKTGDADAVWRYLESQDIDGDPAASFYRPVQLPDGSAQQARFRTVRLRPALVPNGRSFFCQHETPQVVWQPVWQQHPNAVTDIIEFVVVAQDPAAAALPYSRLFGADKLTACQQGAFVLKAGVATVRFAAAHYVTQRFTGLPPDYDGSARMAALTLRSSDLRRVKASLLLGDVPFREESDAIVVSAEQASGVALRFQA</sequence>
<dbReference type="PANTHER" id="PTHR40265">
    <property type="entry name" value="BLL2707 PROTEIN"/>
    <property type="match status" value="1"/>
</dbReference>
<dbReference type="Gene3D" id="3.10.180.10">
    <property type="entry name" value="2,3-Dihydroxybiphenyl 1,2-Dioxygenase, domain 1"/>
    <property type="match status" value="1"/>
</dbReference>
<dbReference type="InterPro" id="IPR029068">
    <property type="entry name" value="Glyas_Bleomycin-R_OHBP_Dase"/>
</dbReference>
<dbReference type="Pfam" id="PF13468">
    <property type="entry name" value="Glyoxalase_3"/>
    <property type="match status" value="1"/>
</dbReference>
<evidence type="ECO:0000313" key="2">
    <source>
        <dbReference type="EMBL" id="KTS68558.1"/>
    </source>
</evidence>
<reference evidence="2 3" key="1">
    <citation type="journal article" date="2016" name="Front. Microbiol.">
        <title>Genomic Resource of Rice Seed Associated Bacteria.</title>
        <authorList>
            <person name="Midha S."/>
            <person name="Bansal K."/>
            <person name="Sharma S."/>
            <person name="Kumar N."/>
            <person name="Patil P.P."/>
            <person name="Chaudhry V."/>
            <person name="Patil P.B."/>
        </authorList>
    </citation>
    <scope>NUCLEOTIDE SEQUENCE [LARGE SCALE GENOMIC DNA]</scope>
    <source>
        <strain evidence="2 3">SA3</strain>
    </source>
</reference>
<feature type="domain" description="Glyoxalase-like" evidence="1">
    <location>
        <begin position="10"/>
        <end position="187"/>
    </location>
</feature>
<dbReference type="AlphaFoldDB" id="A0A8E1S058"/>
<dbReference type="PANTHER" id="PTHR40265:SF1">
    <property type="entry name" value="GLYOXALASE-LIKE DOMAIN-CONTAINING PROTEIN"/>
    <property type="match status" value="1"/>
</dbReference>
<organism evidence="2 3">
    <name type="scientific">Pantoea dispersa</name>
    <dbReference type="NCBI Taxonomy" id="59814"/>
    <lineage>
        <taxon>Bacteria</taxon>
        <taxon>Pseudomonadati</taxon>
        <taxon>Pseudomonadota</taxon>
        <taxon>Gammaproteobacteria</taxon>
        <taxon>Enterobacterales</taxon>
        <taxon>Erwiniaceae</taxon>
        <taxon>Pantoea</taxon>
    </lineage>
</organism>
<dbReference type="EMBL" id="LDSE01000010">
    <property type="protein sequence ID" value="KTS68558.1"/>
    <property type="molecule type" value="Genomic_DNA"/>
</dbReference>
<dbReference type="SUPFAM" id="SSF54593">
    <property type="entry name" value="Glyoxalase/Bleomycin resistance protein/Dihydroxybiphenyl dioxygenase"/>
    <property type="match status" value="1"/>
</dbReference>
<accession>A0A8E1S058</accession>
<proteinExistence type="predicted"/>
<protein>
    <recommendedName>
        <fullName evidence="1">Glyoxalase-like domain-containing protein</fullName>
    </recommendedName>
</protein>
<evidence type="ECO:0000313" key="3">
    <source>
        <dbReference type="Proteomes" id="UP000071979"/>
    </source>
</evidence>
<gene>
    <name evidence="2" type="ORF">SA3R_06845</name>
</gene>
<dbReference type="Proteomes" id="UP000071979">
    <property type="component" value="Unassembled WGS sequence"/>
</dbReference>
<comment type="caution">
    <text evidence="2">The sequence shown here is derived from an EMBL/GenBank/DDBJ whole genome shotgun (WGS) entry which is preliminary data.</text>
</comment>
<evidence type="ECO:0000259" key="1">
    <source>
        <dbReference type="Pfam" id="PF13468"/>
    </source>
</evidence>
<name>A0A8E1S058_9GAMM</name>
<dbReference type="InterPro" id="IPR025870">
    <property type="entry name" value="Glyoxalase-like_dom"/>
</dbReference>
<dbReference type="RefSeq" id="WP_058775935.1">
    <property type="nucleotide sequence ID" value="NZ_LDSD01000017.1"/>
</dbReference>